<keyword evidence="2" id="KW-1185">Reference proteome</keyword>
<protein>
    <submittedName>
        <fullName evidence="1">Uncharacterized protein</fullName>
    </submittedName>
</protein>
<dbReference type="RefSeq" id="WP_213007145.1">
    <property type="nucleotide sequence ID" value="NZ_BOQN01000041.1"/>
</dbReference>
<reference evidence="1 2" key="1">
    <citation type="submission" date="2021-03" db="EMBL/GenBank/DDBJ databases">
        <title>Whole genome shotgun sequence of Actinoplanes toevensis NBRC 105298.</title>
        <authorList>
            <person name="Komaki H."/>
            <person name="Tamura T."/>
        </authorList>
    </citation>
    <scope>NUCLEOTIDE SEQUENCE [LARGE SCALE GENOMIC DNA]</scope>
    <source>
        <strain evidence="1 2">NBRC 105298</strain>
    </source>
</reference>
<evidence type="ECO:0000313" key="2">
    <source>
        <dbReference type="Proteomes" id="UP000677082"/>
    </source>
</evidence>
<dbReference type="AlphaFoldDB" id="A0A919W261"/>
<organism evidence="1 2">
    <name type="scientific">Paractinoplanes toevensis</name>
    <dbReference type="NCBI Taxonomy" id="571911"/>
    <lineage>
        <taxon>Bacteria</taxon>
        <taxon>Bacillati</taxon>
        <taxon>Actinomycetota</taxon>
        <taxon>Actinomycetes</taxon>
        <taxon>Micromonosporales</taxon>
        <taxon>Micromonosporaceae</taxon>
        <taxon>Paractinoplanes</taxon>
    </lineage>
</organism>
<gene>
    <name evidence="1" type="ORF">Ato02nite_030270</name>
</gene>
<accession>A0A919W261</accession>
<comment type="caution">
    <text evidence="1">The sequence shown here is derived from an EMBL/GenBank/DDBJ whole genome shotgun (WGS) entry which is preliminary data.</text>
</comment>
<dbReference type="EMBL" id="BOQN01000041">
    <property type="protein sequence ID" value="GIM91234.1"/>
    <property type="molecule type" value="Genomic_DNA"/>
</dbReference>
<proteinExistence type="predicted"/>
<evidence type="ECO:0000313" key="1">
    <source>
        <dbReference type="EMBL" id="GIM91234.1"/>
    </source>
</evidence>
<dbReference type="Proteomes" id="UP000677082">
    <property type="component" value="Unassembled WGS sequence"/>
</dbReference>
<sequence>MGKNSKRSAVVAGIAAVLIGGGAAAWAFVGWNVDGAGTAEADAAQIKPLTATASLGANLYPGRKTKITLKVENPNEFPVTLTGALTPGAFEVSKGATVEANKKCSDDLKATGVNVVEPLVFPGKPAVGAEKSTTVDTDVTIKDLPQSCAGLHVKANFTFTAVQTAA</sequence>
<name>A0A919W261_9ACTN</name>